<dbReference type="InterPro" id="IPR011297">
    <property type="entry name" value="PTS_IIABC_b_glu"/>
</dbReference>
<dbReference type="GO" id="GO:0008982">
    <property type="term" value="F:protein-N(PI)-phosphohistidine-sugar phosphotransferase activity"/>
    <property type="evidence" value="ECO:0007669"/>
    <property type="project" value="InterPro"/>
</dbReference>
<keyword evidence="4" id="KW-0762">Sugar transport</keyword>
<keyword evidence="17" id="KW-1185">Reference proteome</keyword>
<keyword evidence="10 12" id="KW-0472">Membrane</keyword>
<keyword evidence="9 12" id="KW-1133">Transmembrane helix</keyword>
<keyword evidence="5" id="KW-0808">Transferase</keyword>
<dbReference type="InterPro" id="IPR018113">
    <property type="entry name" value="PTrfase_EIIB_Cys"/>
</dbReference>
<feature type="transmembrane region" description="Helical" evidence="12">
    <location>
        <begin position="146"/>
        <end position="165"/>
    </location>
</feature>
<keyword evidence="6" id="KW-0598">Phosphotransferase system</keyword>
<dbReference type="STRING" id="1117707.VQ7734_04446"/>
<feature type="transmembrane region" description="Helical" evidence="12">
    <location>
        <begin position="104"/>
        <end position="126"/>
    </location>
</feature>
<dbReference type="PROSITE" id="PS00371">
    <property type="entry name" value="PTS_EIIA_TYPE_1_HIS"/>
    <property type="match status" value="1"/>
</dbReference>
<evidence type="ECO:0000259" key="13">
    <source>
        <dbReference type="PROSITE" id="PS51093"/>
    </source>
</evidence>
<dbReference type="Proteomes" id="UP000184600">
    <property type="component" value="Unassembled WGS sequence"/>
</dbReference>
<dbReference type="InterPro" id="IPR001996">
    <property type="entry name" value="PTS_IIB_1"/>
</dbReference>
<evidence type="ECO:0000256" key="5">
    <source>
        <dbReference type="ARBA" id="ARBA00022679"/>
    </source>
</evidence>
<evidence type="ECO:0000256" key="2">
    <source>
        <dbReference type="ARBA" id="ARBA00022448"/>
    </source>
</evidence>
<dbReference type="RefSeq" id="WP_073586113.1">
    <property type="nucleotide sequence ID" value="NZ_AP024898.1"/>
</dbReference>
<protein>
    <submittedName>
        <fullName evidence="16">PTS system beta-glucoside-specific EIIBCA component</fullName>
    </submittedName>
</protein>
<sequence length="633" mass="67267">MAYENLVADLIQGVGGKKNIESLVHCATRLRFKLFSHAKADAEKLKQHPDIIMVVESGGQFQVVIGNHVGDVYKEVMQHLGDGINRAAHSQGENKQNRTNLFNLFIDVISGIFTPLLGMMAASGILKGCLALAIAFSWLTTKDGTYQILFSISDALFYFFPVILGYTAGKKFGGNPFITMAIGGALVHPTMMSAFQASQQAGSEPLHFVGIPVTLINYSSSVIPVIIAAWVSCRLEKILNGWIHTSVRNFLTPLLCIVIVGSATFLVIGPVATTLSVALASVFEWIYQANSLIAGLVMGAVWQVLVIFGLHWGFVPLIINNFSVLGSDTMMPLLIPAVLGQAGAALGVLLKTRDARLKSLAGSACVAGMFGITEPAVYGVTLPRKRIFVFGCTGGALGGAIIGYFHVRIFSFGLPSILTYPQLIPENGDISTMWVAIIGSVVSVALAALLTIFFGLTENEPDNTEARSAPVKPEQGTTDMNAEEVIQSPASGRLCKLSEVGDETFASELMGSGMAVVPDSNQILSPVDGVIESVFKTNHAIGIKSIKGAEVLIHVGIDTVRLDGRFFDMKVNVGATVLAGDLLIEFDRQGILDAGYDLTTPVIVTNTEQYTSVAGATSGMVTAGEPMILAHAG</sequence>
<dbReference type="AlphaFoldDB" id="A0A1M7Z1F9"/>
<keyword evidence="2" id="KW-0813">Transport</keyword>
<dbReference type="Pfam" id="PF00358">
    <property type="entry name" value="PTS_EIIA_1"/>
    <property type="match status" value="1"/>
</dbReference>
<dbReference type="Gene3D" id="2.70.70.10">
    <property type="entry name" value="Glucose Permease (Domain IIA)"/>
    <property type="match status" value="1"/>
</dbReference>
<feature type="domain" description="PTS EIIB type-1" evidence="14">
    <location>
        <begin position="4"/>
        <end position="86"/>
    </location>
</feature>
<name>A0A1M7Z1F9_9VIBR</name>
<proteinExistence type="predicted"/>
<evidence type="ECO:0000256" key="4">
    <source>
        <dbReference type="ARBA" id="ARBA00022597"/>
    </source>
</evidence>
<keyword evidence="3" id="KW-1003">Cell membrane</keyword>
<dbReference type="InterPro" id="IPR003352">
    <property type="entry name" value="PTS_EIIC"/>
</dbReference>
<evidence type="ECO:0000256" key="9">
    <source>
        <dbReference type="ARBA" id="ARBA00022989"/>
    </source>
</evidence>
<dbReference type="PANTHER" id="PTHR30175:SF1">
    <property type="entry name" value="PTS SYSTEM ARBUTIN-, CELLOBIOSE-, AND SALICIN-SPECIFIC EIIBC COMPONENT-RELATED"/>
    <property type="match status" value="1"/>
</dbReference>
<evidence type="ECO:0000256" key="3">
    <source>
        <dbReference type="ARBA" id="ARBA00022475"/>
    </source>
</evidence>
<feature type="domain" description="PTS EIIA type-1" evidence="13">
    <location>
        <begin position="502"/>
        <end position="606"/>
    </location>
</feature>
<evidence type="ECO:0000259" key="14">
    <source>
        <dbReference type="PROSITE" id="PS51098"/>
    </source>
</evidence>
<evidence type="ECO:0000256" key="8">
    <source>
        <dbReference type="ARBA" id="ARBA00022777"/>
    </source>
</evidence>
<evidence type="ECO:0000256" key="7">
    <source>
        <dbReference type="ARBA" id="ARBA00022692"/>
    </source>
</evidence>
<gene>
    <name evidence="16" type="primary">bglF_2</name>
    <name evidence="16" type="ORF">VQ7734_04446</name>
</gene>
<evidence type="ECO:0000259" key="15">
    <source>
        <dbReference type="PROSITE" id="PS51103"/>
    </source>
</evidence>
<evidence type="ECO:0000313" key="16">
    <source>
        <dbReference type="EMBL" id="SHO58674.1"/>
    </source>
</evidence>
<evidence type="ECO:0000256" key="1">
    <source>
        <dbReference type="ARBA" id="ARBA00004651"/>
    </source>
</evidence>
<dbReference type="InterPro" id="IPR036878">
    <property type="entry name" value="Glu_permease_IIB"/>
</dbReference>
<dbReference type="SUPFAM" id="SSF55604">
    <property type="entry name" value="Glucose permease domain IIB"/>
    <property type="match status" value="1"/>
</dbReference>
<feature type="transmembrane region" description="Helical" evidence="12">
    <location>
        <begin position="292"/>
        <end position="319"/>
    </location>
</feature>
<dbReference type="PANTHER" id="PTHR30175">
    <property type="entry name" value="PHOSPHOTRANSFERASE SYSTEM TRANSPORT PROTEIN"/>
    <property type="match status" value="1"/>
</dbReference>
<dbReference type="OrthoDB" id="92465at2"/>
<dbReference type="InterPro" id="IPR011055">
    <property type="entry name" value="Dup_hybrid_motif"/>
</dbReference>
<keyword evidence="8" id="KW-0418">Kinase</keyword>
<reference evidence="17" key="1">
    <citation type="submission" date="2016-12" db="EMBL/GenBank/DDBJ databases">
        <authorList>
            <person name="Rodrigo-Torres L."/>
            <person name="Arahal R.D."/>
            <person name="Lucena T."/>
        </authorList>
    </citation>
    <scope>NUCLEOTIDE SEQUENCE [LARGE SCALE GENOMIC DNA]</scope>
</reference>
<feature type="transmembrane region" description="Helical" evidence="12">
    <location>
        <begin position="433"/>
        <end position="457"/>
    </location>
</feature>
<feature type="domain" description="PTS EIIC type-1" evidence="15">
    <location>
        <begin position="107"/>
        <end position="468"/>
    </location>
</feature>
<dbReference type="GO" id="GO:0015771">
    <property type="term" value="P:trehalose transport"/>
    <property type="evidence" value="ECO:0007669"/>
    <property type="project" value="TreeGrafter"/>
</dbReference>
<dbReference type="GO" id="GO:0005886">
    <property type="term" value="C:plasma membrane"/>
    <property type="evidence" value="ECO:0007669"/>
    <property type="project" value="UniProtKB-SubCell"/>
</dbReference>
<dbReference type="Pfam" id="PF02378">
    <property type="entry name" value="PTS_EIIC"/>
    <property type="match status" value="1"/>
</dbReference>
<evidence type="ECO:0000256" key="12">
    <source>
        <dbReference type="SAM" id="Phobius"/>
    </source>
</evidence>
<dbReference type="FunFam" id="2.70.70.10:FF:000001">
    <property type="entry name" value="PTS system glucose-specific IIA component"/>
    <property type="match status" value="1"/>
</dbReference>
<dbReference type="InterPro" id="IPR001127">
    <property type="entry name" value="PTS_EIIA_1_perm"/>
</dbReference>
<dbReference type="EMBL" id="FRFG01000073">
    <property type="protein sequence ID" value="SHO58674.1"/>
    <property type="molecule type" value="Genomic_DNA"/>
</dbReference>
<feature type="transmembrane region" description="Helical" evidence="12">
    <location>
        <begin position="254"/>
        <end position="280"/>
    </location>
</feature>
<keyword evidence="7 12" id="KW-0812">Transmembrane</keyword>
<dbReference type="FunFam" id="3.30.1360.60:FF:000001">
    <property type="entry name" value="PTS system glucose-specific IIBC component PtsG"/>
    <property type="match status" value="1"/>
</dbReference>
<feature type="transmembrane region" description="Helical" evidence="12">
    <location>
        <begin position="387"/>
        <end position="407"/>
    </location>
</feature>
<evidence type="ECO:0000256" key="10">
    <source>
        <dbReference type="ARBA" id="ARBA00023136"/>
    </source>
</evidence>
<dbReference type="SUPFAM" id="SSF51261">
    <property type="entry name" value="Duplicated hybrid motif"/>
    <property type="match status" value="1"/>
</dbReference>
<dbReference type="GO" id="GO:0090589">
    <property type="term" value="F:protein-phosphocysteine-trehalose phosphotransferase system transporter activity"/>
    <property type="evidence" value="ECO:0007669"/>
    <property type="project" value="TreeGrafter"/>
</dbReference>
<dbReference type="Gene3D" id="3.30.1360.60">
    <property type="entry name" value="Glucose permease domain IIB"/>
    <property type="match status" value="1"/>
</dbReference>
<organism evidence="16 17">
    <name type="scientific">Vibrio quintilis</name>
    <dbReference type="NCBI Taxonomy" id="1117707"/>
    <lineage>
        <taxon>Bacteria</taxon>
        <taxon>Pseudomonadati</taxon>
        <taxon>Pseudomonadota</taxon>
        <taxon>Gammaproteobacteria</taxon>
        <taxon>Vibrionales</taxon>
        <taxon>Vibrionaceae</taxon>
        <taxon>Vibrio</taxon>
    </lineage>
</organism>
<dbReference type="NCBIfam" id="TIGR00830">
    <property type="entry name" value="PTBA"/>
    <property type="match status" value="1"/>
</dbReference>
<feature type="transmembrane region" description="Helical" evidence="12">
    <location>
        <begin position="215"/>
        <end position="233"/>
    </location>
</feature>
<feature type="transmembrane region" description="Helical" evidence="12">
    <location>
        <begin position="361"/>
        <end position="380"/>
    </location>
</feature>
<evidence type="ECO:0000256" key="11">
    <source>
        <dbReference type="PROSITE-ProRule" id="PRU00421"/>
    </source>
</evidence>
<dbReference type="CDD" id="cd00212">
    <property type="entry name" value="PTS_IIB_glc"/>
    <property type="match status" value="1"/>
</dbReference>
<dbReference type="NCBIfam" id="TIGR01995">
    <property type="entry name" value="PTS-II-ABC-beta"/>
    <property type="match status" value="1"/>
</dbReference>
<evidence type="ECO:0000313" key="17">
    <source>
        <dbReference type="Proteomes" id="UP000184600"/>
    </source>
</evidence>
<dbReference type="InterPro" id="IPR013013">
    <property type="entry name" value="PTS_EIIC_1"/>
</dbReference>
<dbReference type="PROSITE" id="PS51093">
    <property type="entry name" value="PTS_EIIA_TYPE_1"/>
    <property type="match status" value="1"/>
</dbReference>
<accession>A0A1M7Z1F9</accession>
<feature type="active site" description="Phosphocysteine intermediate; for EIIB activity" evidence="11">
    <location>
        <position position="26"/>
    </location>
</feature>
<evidence type="ECO:0000256" key="6">
    <source>
        <dbReference type="ARBA" id="ARBA00022683"/>
    </source>
</evidence>
<dbReference type="NCBIfam" id="NF007335">
    <property type="entry name" value="PRK09824.1"/>
    <property type="match status" value="1"/>
</dbReference>
<dbReference type="PROSITE" id="PS51098">
    <property type="entry name" value="PTS_EIIB_TYPE_1"/>
    <property type="match status" value="1"/>
</dbReference>
<dbReference type="InterPro" id="IPR050558">
    <property type="entry name" value="PTS_Sugar-Specific_Components"/>
</dbReference>
<dbReference type="PROSITE" id="PS51103">
    <property type="entry name" value="PTS_EIIC_TYPE_1"/>
    <property type="match status" value="1"/>
</dbReference>
<dbReference type="Pfam" id="PF00367">
    <property type="entry name" value="PTS_EIIB"/>
    <property type="match status" value="1"/>
</dbReference>
<dbReference type="GO" id="GO:0009401">
    <property type="term" value="P:phosphoenolpyruvate-dependent sugar phosphotransferase system"/>
    <property type="evidence" value="ECO:0007669"/>
    <property type="project" value="UniProtKB-KW"/>
</dbReference>
<feature type="transmembrane region" description="Helical" evidence="12">
    <location>
        <begin position="331"/>
        <end position="349"/>
    </location>
</feature>
<comment type="subcellular location">
    <subcellularLocation>
        <location evidence="1">Cell membrane</location>
        <topology evidence="1">Multi-pass membrane protein</topology>
    </subcellularLocation>
</comment>
<dbReference type="GO" id="GO:0016301">
    <property type="term" value="F:kinase activity"/>
    <property type="evidence" value="ECO:0007669"/>
    <property type="project" value="UniProtKB-KW"/>
</dbReference>
<feature type="transmembrane region" description="Helical" evidence="12">
    <location>
        <begin position="177"/>
        <end position="195"/>
    </location>
</feature>